<dbReference type="AlphaFoldDB" id="A0A395JLY2"/>
<gene>
    <name evidence="1" type="ORF">DFR28_102862</name>
</gene>
<sequence length="76" mass="8160">MSAYCLTLSANCALMWCSEIVECNYLVHQLSIDGEFGLEYLQYLALYGMKIANCSVGTPLAYSDPSASIVGVGAII</sequence>
<accession>A0A395JLY2</accession>
<comment type="caution">
    <text evidence="1">The sequence shown here is derived from an EMBL/GenBank/DDBJ whole genome shotgun (WGS) entry which is preliminary data.</text>
</comment>
<dbReference type="InParanoid" id="A0A395JLY2"/>
<name>A0A395JLY2_9GAMM</name>
<protein>
    <submittedName>
        <fullName evidence="1">Uncharacterized protein</fullName>
    </submittedName>
</protein>
<keyword evidence="2" id="KW-1185">Reference proteome</keyword>
<dbReference type="EMBL" id="QNRT01000002">
    <property type="protein sequence ID" value="RBP51435.1"/>
    <property type="molecule type" value="Genomic_DNA"/>
</dbReference>
<evidence type="ECO:0000313" key="1">
    <source>
        <dbReference type="EMBL" id="RBP51435.1"/>
    </source>
</evidence>
<proteinExistence type="predicted"/>
<reference evidence="1 2" key="1">
    <citation type="submission" date="2018-06" db="EMBL/GenBank/DDBJ databases">
        <title>Genomic Encyclopedia of Type Strains, Phase IV (KMG-IV): sequencing the most valuable type-strain genomes for metagenomic binning, comparative biology and taxonomic classification.</title>
        <authorList>
            <person name="Goeker M."/>
        </authorList>
    </citation>
    <scope>NUCLEOTIDE SEQUENCE [LARGE SCALE GENOMIC DNA]</scope>
    <source>
        <strain evidence="1 2">DSM 24032</strain>
    </source>
</reference>
<evidence type="ECO:0000313" key="2">
    <source>
        <dbReference type="Proteomes" id="UP000253083"/>
    </source>
</evidence>
<organism evidence="1 2">
    <name type="scientific">Arenicella xantha</name>
    <dbReference type="NCBI Taxonomy" id="644221"/>
    <lineage>
        <taxon>Bacteria</taxon>
        <taxon>Pseudomonadati</taxon>
        <taxon>Pseudomonadota</taxon>
        <taxon>Gammaproteobacteria</taxon>
        <taxon>Arenicellales</taxon>
        <taxon>Arenicellaceae</taxon>
        <taxon>Arenicella</taxon>
    </lineage>
</organism>
<dbReference type="Proteomes" id="UP000253083">
    <property type="component" value="Unassembled WGS sequence"/>
</dbReference>